<keyword evidence="2" id="KW-1185">Reference proteome</keyword>
<name>A0ABU1L6A1_9BURK</name>
<proteinExistence type="predicted"/>
<evidence type="ECO:0000313" key="2">
    <source>
        <dbReference type="Proteomes" id="UP001185254"/>
    </source>
</evidence>
<accession>A0ABU1L6A1</accession>
<reference evidence="1 2" key="1">
    <citation type="submission" date="2023-07" db="EMBL/GenBank/DDBJ databases">
        <title>Sorghum-associated microbial communities from plants grown in Nebraska, USA.</title>
        <authorList>
            <person name="Schachtman D."/>
        </authorList>
    </citation>
    <scope>NUCLEOTIDE SEQUENCE [LARGE SCALE GENOMIC DNA]</scope>
    <source>
        <strain evidence="1 2">DS1039</strain>
    </source>
</reference>
<protein>
    <submittedName>
        <fullName evidence="1">Uncharacterized protein</fullName>
    </submittedName>
</protein>
<comment type="caution">
    <text evidence="1">The sequence shown here is derived from an EMBL/GenBank/DDBJ whole genome shotgun (WGS) entry which is preliminary data.</text>
</comment>
<gene>
    <name evidence="1" type="ORF">J2776_005465</name>
</gene>
<evidence type="ECO:0000313" key="1">
    <source>
        <dbReference type="EMBL" id="MDR6378744.1"/>
    </source>
</evidence>
<sequence>MKRTFCNAGLHAIHMRPSVLNVVRQARNASIHFVQYWIEDISAQNCTWGVVGGCSFFQLRLCECLGPLRENVACLLESEKDLPDAFFLFIADGLSL</sequence>
<organism evidence="1 2">
    <name type="scientific">Paraburkholderia caledonica</name>
    <dbReference type="NCBI Taxonomy" id="134536"/>
    <lineage>
        <taxon>Bacteria</taxon>
        <taxon>Pseudomonadati</taxon>
        <taxon>Pseudomonadota</taxon>
        <taxon>Betaproteobacteria</taxon>
        <taxon>Burkholderiales</taxon>
        <taxon>Burkholderiaceae</taxon>
        <taxon>Paraburkholderia</taxon>
    </lineage>
</organism>
<dbReference type="EMBL" id="JAVDQN010000005">
    <property type="protein sequence ID" value="MDR6378744.1"/>
    <property type="molecule type" value="Genomic_DNA"/>
</dbReference>
<dbReference type="Proteomes" id="UP001185254">
    <property type="component" value="Unassembled WGS sequence"/>
</dbReference>